<keyword evidence="7" id="KW-0472">Membrane</keyword>
<dbReference type="CDD" id="cd13310">
    <property type="entry name" value="PH_RalGPS1_2"/>
    <property type="match status" value="1"/>
</dbReference>
<dbReference type="Gene3D" id="2.30.29.30">
    <property type="entry name" value="Pleckstrin-homology domain (PH domain)/Phosphotyrosine-binding domain (PTB)"/>
    <property type="match status" value="1"/>
</dbReference>
<comment type="caution">
    <text evidence="10">The sequence shown here is derived from an EMBL/GenBank/DDBJ whole genome shotgun (WGS) entry which is preliminary data.</text>
</comment>
<keyword evidence="3" id="KW-0328">Glycosyltransferase</keyword>
<keyword evidence="5" id="KW-0812">Transmembrane</keyword>
<comment type="similarity">
    <text evidence="2">Belongs to the glycosyltransferase 92 family.</text>
</comment>
<dbReference type="Pfam" id="PF00169">
    <property type="entry name" value="PH"/>
    <property type="match status" value="1"/>
</dbReference>
<dbReference type="InterPro" id="IPR001849">
    <property type="entry name" value="PH_domain"/>
</dbReference>
<dbReference type="Pfam" id="PF01697">
    <property type="entry name" value="Glyco_transf_92"/>
    <property type="match status" value="2"/>
</dbReference>
<sequence length="1224" mass="138965">MAEVVPSVAEPLSWPASEDVHKEICWVWGLDEYSVCSWGLSMTFHCLNMKQAGTEQRTHECQVPKLERWKKCRAVGDGDMLESELTPELSLRIEPGNSSPRLVSSKEDLAETVAVQEMTQGVCYHWNRSQIVGFFTNAGIVMISWMESGKRRLVDTWQSAKVNPPHHDIFSFAFVIISFFILESPSDMSVIVKFSRRPTCPDASVAASLPTPPVPRHRKSHSLGNNMMCQLSVVESKSATFPTERPRHLLDDSVLECHSPARSHVPSTHLANGLSRDSSESSEFSEELPSGLESPTGACSCTAGGSIGVITWEGPLRRKTLLKEGKKPTLSSWTRYWVMLSGSTLLYFGAKSLRGTERKHYKSTPGKKVSIVGWMVALPDDPEHPDIFQLNNPDKGNVYKFQTGSRFHAILWHKHLDDACKSNKPQAATASPAGQLCTGKIAQNAITPLEGNKTFIISPYFDDRESKVTRVIGIVHHEDVKQLYCWFCCQPNGKIYVSSAKIDVHSDRFGFPYGAADIVCLEPENCDPTHVSIHQSAHGSIDQLPRFEIKNRKAEPFAVDFTVCISAMFGNYNNVLQFIQSMEMYKILGAQKVLIYKNNCSHLMEKVLKFYVEEGTVEIIPWPINSHLKVSSKWHFMQDGTHIGYYGQITALNDCIYRNMQRSKFVVLNDADEIILPLKHPDWKTMMSSLQEQYPGTGIFLFENHIFPETISTHTFNISSWSTVPGVDVLQHVHREPDRKDVFNPRKMIVDPQKVIQTSVHSVLRAYGNSVNVPMDVALIYHCRKPLQRDLPRESLIKDTTLWRYNSSLIMNVNKVLSQTILLQRLSHQPKVIQEGGKCREKTANSTITPLEGNKTFIISPYFDDRESKVTRVIGIVHHEDVKQLYCWFCCQPNGKIYVSSAKIDVHSDRFGFPYGAADIVCLEPENCDPTHVSIHQSAHGSIDQLPRFEIKNRKAEPFAVDFTVCISAMFGNYNNVLQFIQSMEMYKILGAQKVLIYKNNCSHLMEKVLKFYVEEGTVEIIPWPINSHLKVSSKWHFMQDGTHIGYYGQITALNDCIYRNMQRSKFVVLNDADEIILPLKHPDWKTMMSSLQEQYPGTGIFLFENHIFPETISTHTFNISSWSTVPGVDVLQHVHREPDRKDVFNPRKMIVDPQKVIQTSVHSVLRAYGNSVNVPMDVALIYHCRKPLQRDLPRESLIKDTTLWRYNSSLIMNVNKVLSQTIL</sequence>
<evidence type="ECO:0000313" key="10">
    <source>
        <dbReference type="EMBL" id="KAJ7415602.1"/>
    </source>
</evidence>
<evidence type="ECO:0000256" key="5">
    <source>
        <dbReference type="ARBA" id="ARBA00022692"/>
    </source>
</evidence>
<dbReference type="PANTHER" id="PTHR21461:SF69">
    <property type="entry name" value="GLYCOSYLTRANSFERASE FAMILY 92 PROTEIN"/>
    <property type="match status" value="1"/>
</dbReference>
<dbReference type="InterPro" id="IPR011993">
    <property type="entry name" value="PH-like_dom_sf"/>
</dbReference>
<dbReference type="SMART" id="SM00233">
    <property type="entry name" value="PH"/>
    <property type="match status" value="1"/>
</dbReference>
<protein>
    <recommendedName>
        <fullName evidence="9">PH domain-containing protein</fullName>
    </recommendedName>
</protein>
<keyword evidence="11" id="KW-1185">Reference proteome</keyword>
<evidence type="ECO:0000259" key="9">
    <source>
        <dbReference type="PROSITE" id="PS50003"/>
    </source>
</evidence>
<dbReference type="EMBL" id="WHWB01033935">
    <property type="protein sequence ID" value="KAJ7415602.1"/>
    <property type="molecule type" value="Genomic_DNA"/>
</dbReference>
<evidence type="ECO:0000256" key="4">
    <source>
        <dbReference type="ARBA" id="ARBA00022679"/>
    </source>
</evidence>
<dbReference type="PROSITE" id="PS50003">
    <property type="entry name" value="PH_DOMAIN"/>
    <property type="match status" value="1"/>
</dbReference>
<feature type="region of interest" description="Disordered" evidence="8">
    <location>
        <begin position="264"/>
        <end position="297"/>
    </location>
</feature>
<keyword evidence="6" id="KW-1133">Transmembrane helix</keyword>
<feature type="domain" description="PH" evidence="9">
    <location>
        <begin position="309"/>
        <end position="421"/>
    </location>
</feature>
<evidence type="ECO:0000256" key="6">
    <source>
        <dbReference type="ARBA" id="ARBA00022989"/>
    </source>
</evidence>
<organism evidence="10 11">
    <name type="scientific">Willisornis vidua</name>
    <name type="common">Xingu scale-backed antbird</name>
    <dbReference type="NCBI Taxonomy" id="1566151"/>
    <lineage>
        <taxon>Eukaryota</taxon>
        <taxon>Metazoa</taxon>
        <taxon>Chordata</taxon>
        <taxon>Craniata</taxon>
        <taxon>Vertebrata</taxon>
        <taxon>Euteleostomi</taxon>
        <taxon>Archelosauria</taxon>
        <taxon>Archosauria</taxon>
        <taxon>Dinosauria</taxon>
        <taxon>Saurischia</taxon>
        <taxon>Theropoda</taxon>
        <taxon>Coelurosauria</taxon>
        <taxon>Aves</taxon>
        <taxon>Neognathae</taxon>
        <taxon>Neoaves</taxon>
        <taxon>Telluraves</taxon>
        <taxon>Australaves</taxon>
        <taxon>Passeriformes</taxon>
        <taxon>Thamnophilidae</taxon>
        <taxon>Willisornis</taxon>
    </lineage>
</organism>
<evidence type="ECO:0000256" key="3">
    <source>
        <dbReference type="ARBA" id="ARBA00022676"/>
    </source>
</evidence>
<evidence type="ECO:0000256" key="1">
    <source>
        <dbReference type="ARBA" id="ARBA00004167"/>
    </source>
</evidence>
<evidence type="ECO:0000256" key="8">
    <source>
        <dbReference type="SAM" id="MobiDB-lite"/>
    </source>
</evidence>
<dbReference type="SUPFAM" id="SSF50729">
    <property type="entry name" value="PH domain-like"/>
    <property type="match status" value="1"/>
</dbReference>
<gene>
    <name evidence="10" type="ORF">WISP_77202</name>
</gene>
<accession>A0ABQ9D705</accession>
<keyword evidence="4" id="KW-0808">Transferase</keyword>
<dbReference type="Proteomes" id="UP001145742">
    <property type="component" value="Unassembled WGS sequence"/>
</dbReference>
<comment type="subcellular location">
    <subcellularLocation>
        <location evidence="1">Membrane</location>
        <topology evidence="1">Single-pass membrane protein</topology>
    </subcellularLocation>
</comment>
<dbReference type="PANTHER" id="PTHR21461">
    <property type="entry name" value="GLYCOSYLTRANSFERASE FAMILY 92 PROTEIN"/>
    <property type="match status" value="1"/>
</dbReference>
<evidence type="ECO:0000256" key="7">
    <source>
        <dbReference type="ARBA" id="ARBA00023136"/>
    </source>
</evidence>
<reference evidence="10" key="1">
    <citation type="submission" date="2019-10" db="EMBL/GenBank/DDBJ databases">
        <authorList>
            <person name="Soares A.E.R."/>
            <person name="Aleixo A."/>
            <person name="Schneider P."/>
            <person name="Miyaki C.Y."/>
            <person name="Schneider M.P."/>
            <person name="Mello C."/>
            <person name="Vasconcelos A.T.R."/>
        </authorList>
    </citation>
    <scope>NUCLEOTIDE SEQUENCE</scope>
    <source>
        <tissue evidence="10">Muscle</tissue>
    </source>
</reference>
<name>A0ABQ9D705_9PASS</name>
<evidence type="ECO:0000256" key="2">
    <source>
        <dbReference type="ARBA" id="ARBA00007647"/>
    </source>
</evidence>
<proteinExistence type="inferred from homology"/>
<dbReference type="InterPro" id="IPR008166">
    <property type="entry name" value="Glyco_transf_92"/>
</dbReference>
<evidence type="ECO:0000313" key="11">
    <source>
        <dbReference type="Proteomes" id="UP001145742"/>
    </source>
</evidence>